<evidence type="ECO:0000313" key="11">
    <source>
        <dbReference type="EMBL" id="NKE07088.1"/>
    </source>
</evidence>
<keyword evidence="3" id="KW-0813">Transport</keyword>
<dbReference type="PANTHER" id="PTHR11562">
    <property type="entry name" value="CATION EFFLUX PROTEIN/ ZINC TRANSPORTER"/>
    <property type="match status" value="1"/>
</dbReference>
<dbReference type="InterPro" id="IPR050681">
    <property type="entry name" value="CDF/SLC30A"/>
</dbReference>
<keyword evidence="6" id="KW-0406">Ion transport</keyword>
<evidence type="ECO:0000256" key="4">
    <source>
        <dbReference type="ARBA" id="ARBA00022692"/>
    </source>
</evidence>
<dbReference type="AlphaFoldDB" id="A0A846TDD9"/>
<evidence type="ECO:0000256" key="7">
    <source>
        <dbReference type="ARBA" id="ARBA00023136"/>
    </source>
</evidence>
<feature type="transmembrane region" description="Helical" evidence="8">
    <location>
        <begin position="14"/>
        <end position="34"/>
    </location>
</feature>
<accession>A0A846TDD9</accession>
<evidence type="ECO:0000313" key="12">
    <source>
        <dbReference type="Proteomes" id="UP000587942"/>
    </source>
</evidence>
<dbReference type="SUPFAM" id="SSF161111">
    <property type="entry name" value="Cation efflux protein transmembrane domain-like"/>
    <property type="match status" value="1"/>
</dbReference>
<dbReference type="Pfam" id="PF01545">
    <property type="entry name" value="Cation_efflux"/>
    <property type="match status" value="1"/>
</dbReference>
<evidence type="ECO:0000256" key="1">
    <source>
        <dbReference type="ARBA" id="ARBA00004141"/>
    </source>
</evidence>
<comment type="similarity">
    <text evidence="2">Belongs to the cation diffusion facilitator (CDF) transporter (TC 2.A.4) family. SLC30A subfamily.</text>
</comment>
<comment type="caution">
    <text evidence="11">The sequence shown here is derived from an EMBL/GenBank/DDBJ whole genome shotgun (WGS) entry which is preliminary data.</text>
</comment>
<protein>
    <submittedName>
        <fullName evidence="11">Cation transporter</fullName>
    </submittedName>
</protein>
<gene>
    <name evidence="11" type="ORF">GWK17_16700</name>
</gene>
<feature type="domain" description="Cation efflux protein cytoplasmic" evidence="10">
    <location>
        <begin position="207"/>
        <end position="270"/>
    </location>
</feature>
<evidence type="ECO:0000256" key="2">
    <source>
        <dbReference type="ARBA" id="ARBA00008873"/>
    </source>
</evidence>
<evidence type="ECO:0000256" key="6">
    <source>
        <dbReference type="ARBA" id="ARBA00023065"/>
    </source>
</evidence>
<feature type="transmembrane region" description="Helical" evidence="8">
    <location>
        <begin position="116"/>
        <end position="133"/>
    </location>
</feature>
<evidence type="ECO:0000256" key="3">
    <source>
        <dbReference type="ARBA" id="ARBA00022448"/>
    </source>
</evidence>
<dbReference type="Gene3D" id="1.20.1510.10">
    <property type="entry name" value="Cation efflux protein transmembrane domain"/>
    <property type="match status" value="1"/>
</dbReference>
<dbReference type="InterPro" id="IPR002524">
    <property type="entry name" value="Cation_efflux"/>
</dbReference>
<dbReference type="InterPro" id="IPR027469">
    <property type="entry name" value="Cation_efflux_TMD_sf"/>
</dbReference>
<organism evidence="11 12">
    <name type="scientific">Mesobacillus selenatarsenatis</name>
    <dbReference type="NCBI Taxonomy" id="388741"/>
    <lineage>
        <taxon>Bacteria</taxon>
        <taxon>Bacillati</taxon>
        <taxon>Bacillota</taxon>
        <taxon>Bacilli</taxon>
        <taxon>Bacillales</taxon>
        <taxon>Bacillaceae</taxon>
        <taxon>Mesobacillus</taxon>
    </lineage>
</organism>
<feature type="domain" description="Cation efflux protein transmembrane" evidence="9">
    <location>
        <begin position="16"/>
        <end position="203"/>
    </location>
</feature>
<evidence type="ECO:0000259" key="10">
    <source>
        <dbReference type="Pfam" id="PF16916"/>
    </source>
</evidence>
<dbReference type="InterPro" id="IPR027470">
    <property type="entry name" value="Cation_efflux_CTD"/>
</dbReference>
<feature type="transmembrane region" description="Helical" evidence="8">
    <location>
        <begin position="81"/>
        <end position="100"/>
    </location>
</feature>
<feature type="transmembrane region" description="Helical" evidence="8">
    <location>
        <begin position="145"/>
        <end position="166"/>
    </location>
</feature>
<comment type="subcellular location">
    <subcellularLocation>
        <location evidence="1">Membrane</location>
        <topology evidence="1">Multi-pass membrane protein</topology>
    </subcellularLocation>
</comment>
<reference evidence="11 12" key="1">
    <citation type="submission" date="2020-03" db="EMBL/GenBank/DDBJ databases">
        <authorList>
            <person name="Sun Q."/>
        </authorList>
    </citation>
    <scope>NUCLEOTIDE SEQUENCE [LARGE SCALE GENOMIC DNA]</scope>
    <source>
        <strain evidence="11 12">KACC 21451</strain>
    </source>
</reference>
<sequence>MIYMPQDSKTSKRMGLAFFLNAGFTVIEIIGGILTGSIAIVADAIHDFGDTLSLGASWLLEKKSNKGATEKYPFGYKRFSLLGALLSGTVLISGSLYIFYEAGKRLLDPVSPHSDGMMWLAILGVLVNGFAALKLRHGEGLNSKMLSWHLLEDVLGWIAVLVVSIILQFKDIPILDPLLSIGITIYILFHVVKNLKKTLLILLESAPEGVDLDAVKSKILNKPRVIDIQKMKLWSLDGKENAAMIHLLVENMEPEESDQLRSEIREFLETEKISDSTLELNYEKS</sequence>
<dbReference type="Proteomes" id="UP000587942">
    <property type="component" value="Unassembled WGS sequence"/>
</dbReference>
<feature type="transmembrane region" description="Helical" evidence="8">
    <location>
        <begin position="172"/>
        <end position="192"/>
    </location>
</feature>
<dbReference type="InterPro" id="IPR058533">
    <property type="entry name" value="Cation_efflux_TM"/>
</dbReference>
<dbReference type="GO" id="GO:0005886">
    <property type="term" value="C:plasma membrane"/>
    <property type="evidence" value="ECO:0007669"/>
    <property type="project" value="TreeGrafter"/>
</dbReference>
<dbReference type="PANTHER" id="PTHR11562:SF17">
    <property type="entry name" value="RE54080P-RELATED"/>
    <property type="match status" value="1"/>
</dbReference>
<evidence type="ECO:0000256" key="5">
    <source>
        <dbReference type="ARBA" id="ARBA00022989"/>
    </source>
</evidence>
<evidence type="ECO:0000256" key="8">
    <source>
        <dbReference type="SAM" id="Phobius"/>
    </source>
</evidence>
<dbReference type="GO" id="GO:0005385">
    <property type="term" value="F:zinc ion transmembrane transporter activity"/>
    <property type="evidence" value="ECO:0007669"/>
    <property type="project" value="TreeGrafter"/>
</dbReference>
<keyword evidence="4 8" id="KW-0812">Transmembrane</keyword>
<evidence type="ECO:0000259" key="9">
    <source>
        <dbReference type="Pfam" id="PF01545"/>
    </source>
</evidence>
<dbReference type="Pfam" id="PF16916">
    <property type="entry name" value="ZT_dimer"/>
    <property type="match status" value="1"/>
</dbReference>
<dbReference type="EMBL" id="JAAVUM010000012">
    <property type="protein sequence ID" value="NKE07088.1"/>
    <property type="molecule type" value="Genomic_DNA"/>
</dbReference>
<name>A0A846TDD9_9BACI</name>
<dbReference type="NCBIfam" id="TIGR01297">
    <property type="entry name" value="CDF"/>
    <property type="match status" value="1"/>
</dbReference>
<keyword evidence="5 8" id="KW-1133">Transmembrane helix</keyword>
<keyword evidence="7 8" id="KW-0472">Membrane</keyword>
<proteinExistence type="inferred from homology"/>